<proteinExistence type="predicted"/>
<dbReference type="AlphaFoldDB" id="A0A9E7D523"/>
<gene>
    <name evidence="2" type="ORF">K9D25_18240</name>
</gene>
<evidence type="ECO:0000313" key="3">
    <source>
        <dbReference type="Proteomes" id="UP000831684"/>
    </source>
</evidence>
<sequence>MAGKILVLGASGHVGRPLVKELLERGETVKAASRSGAAIEGADGVAFAFDRPETYAAAFEGVDRAYVLLPGGVTTPREWLIPVIEAAAARKVKVVLQTALGVDADDSIPYRQVELALIASGTPYVILRPNWFTDNFLNFWKPGIDHAGAIAVPAGEGKSSFIDGRDIAASAASALTTDAFDNKAFNLTGPEALSYAEAAAILAQVIGKPVAYAPVDDDTFVGILTGAGVGEDYARFLASIFYPVREGWTAGVTDAVKTLTGKEPRSVAQWAQDHAAALRS</sequence>
<dbReference type="Pfam" id="PF13460">
    <property type="entry name" value="NAD_binding_10"/>
    <property type="match status" value="1"/>
</dbReference>
<dbReference type="SUPFAM" id="SSF51735">
    <property type="entry name" value="NAD(P)-binding Rossmann-fold domains"/>
    <property type="match status" value="1"/>
</dbReference>
<protein>
    <submittedName>
        <fullName evidence="2">SDR family oxidoreductase</fullName>
    </submittedName>
</protein>
<reference evidence="2" key="1">
    <citation type="submission" date="2021-09" db="EMBL/GenBank/DDBJ databases">
        <title>Network and meta-omics reveal the key degrader and cooperation patterns in an efficient 1,4-dioxane-degrading microbial community.</title>
        <authorList>
            <person name="Dai C."/>
        </authorList>
    </citation>
    <scope>NUCLEOTIDE SEQUENCE</scope>
    <source>
        <strain evidence="2">ZM13</strain>
    </source>
</reference>
<evidence type="ECO:0000259" key="1">
    <source>
        <dbReference type="Pfam" id="PF13460"/>
    </source>
</evidence>
<accession>A0A9E7D523</accession>
<dbReference type="InterPro" id="IPR036291">
    <property type="entry name" value="NAD(P)-bd_dom_sf"/>
</dbReference>
<dbReference type="PANTHER" id="PTHR43162:SF1">
    <property type="entry name" value="PRESTALK A DIFFERENTIATION PROTEIN A"/>
    <property type="match status" value="1"/>
</dbReference>
<name>A0A9E7D523_9HYPH</name>
<dbReference type="InterPro" id="IPR016040">
    <property type="entry name" value="NAD(P)-bd_dom"/>
</dbReference>
<dbReference type="Gene3D" id="3.90.25.10">
    <property type="entry name" value="UDP-galactose 4-epimerase, domain 1"/>
    <property type="match status" value="1"/>
</dbReference>
<dbReference type="PANTHER" id="PTHR43162">
    <property type="match status" value="1"/>
</dbReference>
<dbReference type="RefSeq" id="WP_244377084.1">
    <property type="nucleotide sequence ID" value="NZ_CP083239.1"/>
</dbReference>
<dbReference type="EMBL" id="CP083239">
    <property type="protein sequence ID" value="UOK70640.1"/>
    <property type="molecule type" value="Genomic_DNA"/>
</dbReference>
<feature type="domain" description="NAD(P)-binding" evidence="1">
    <location>
        <begin position="9"/>
        <end position="176"/>
    </location>
</feature>
<organism evidence="2 3">
    <name type="scientific">Ancylobacter polymorphus</name>
    <dbReference type="NCBI Taxonomy" id="223390"/>
    <lineage>
        <taxon>Bacteria</taxon>
        <taxon>Pseudomonadati</taxon>
        <taxon>Pseudomonadota</taxon>
        <taxon>Alphaproteobacteria</taxon>
        <taxon>Hyphomicrobiales</taxon>
        <taxon>Xanthobacteraceae</taxon>
        <taxon>Ancylobacter</taxon>
    </lineage>
</organism>
<dbReference type="KEGG" id="apol:K9D25_18240"/>
<dbReference type="Proteomes" id="UP000831684">
    <property type="component" value="Chromosome"/>
</dbReference>
<evidence type="ECO:0000313" key="2">
    <source>
        <dbReference type="EMBL" id="UOK70640.1"/>
    </source>
</evidence>
<dbReference type="InterPro" id="IPR051604">
    <property type="entry name" value="Ergot_Alk_Oxidoreductase"/>
</dbReference>
<dbReference type="Gene3D" id="3.40.50.720">
    <property type="entry name" value="NAD(P)-binding Rossmann-like Domain"/>
    <property type="match status" value="1"/>
</dbReference>
<dbReference type="CDD" id="cd05269">
    <property type="entry name" value="TMR_SDR_a"/>
    <property type="match status" value="1"/>
</dbReference>